<dbReference type="InterPro" id="IPR036116">
    <property type="entry name" value="FN3_sf"/>
</dbReference>
<dbReference type="KEGG" id="hro:HELRODRAFT_189003"/>
<evidence type="ECO:0000256" key="1">
    <source>
        <dbReference type="ARBA" id="ARBA00022737"/>
    </source>
</evidence>
<dbReference type="GeneID" id="20211095"/>
<reference evidence="5" key="3">
    <citation type="submission" date="2015-06" db="UniProtKB">
        <authorList>
            <consortium name="EnsemblMetazoa"/>
        </authorList>
    </citation>
    <scope>IDENTIFICATION</scope>
</reference>
<dbReference type="SMART" id="SM00060">
    <property type="entry name" value="FN3"/>
    <property type="match status" value="2"/>
</dbReference>
<gene>
    <name evidence="5" type="primary">20211095</name>
    <name evidence="4" type="ORF">HELRODRAFT_189003</name>
</gene>
<dbReference type="InterPro" id="IPR003961">
    <property type="entry name" value="FN3_dom"/>
</dbReference>
<accession>T1FQJ8</accession>
<evidence type="ECO:0000256" key="2">
    <source>
        <dbReference type="SAM" id="MobiDB-lite"/>
    </source>
</evidence>
<feature type="domain" description="Fibronectin type-III" evidence="3">
    <location>
        <begin position="222"/>
        <end position="316"/>
    </location>
</feature>
<dbReference type="PANTHER" id="PTHR46708:SF2">
    <property type="entry name" value="FIBRONECTIN TYPE-III DOMAIN-CONTAINING PROTEIN"/>
    <property type="match status" value="1"/>
</dbReference>
<proteinExistence type="predicted"/>
<feature type="compositionally biased region" description="Basic residues" evidence="2">
    <location>
        <begin position="359"/>
        <end position="373"/>
    </location>
</feature>
<dbReference type="CTD" id="20211095"/>
<protein>
    <recommendedName>
        <fullName evidence="3">Fibronectin type-III domain-containing protein</fullName>
    </recommendedName>
</protein>
<feature type="domain" description="Fibronectin type-III" evidence="3">
    <location>
        <begin position="112"/>
        <end position="206"/>
    </location>
</feature>
<dbReference type="CDD" id="cd00063">
    <property type="entry name" value="FN3"/>
    <property type="match status" value="2"/>
</dbReference>
<reference evidence="4 6" key="2">
    <citation type="journal article" date="2013" name="Nature">
        <title>Insights into bilaterian evolution from three spiralian genomes.</title>
        <authorList>
            <person name="Simakov O."/>
            <person name="Marletaz F."/>
            <person name="Cho S.J."/>
            <person name="Edsinger-Gonzales E."/>
            <person name="Havlak P."/>
            <person name="Hellsten U."/>
            <person name="Kuo D.H."/>
            <person name="Larsson T."/>
            <person name="Lv J."/>
            <person name="Arendt D."/>
            <person name="Savage R."/>
            <person name="Osoegawa K."/>
            <person name="de Jong P."/>
            <person name="Grimwood J."/>
            <person name="Chapman J.A."/>
            <person name="Shapiro H."/>
            <person name="Aerts A."/>
            <person name="Otillar R.P."/>
            <person name="Terry A.Y."/>
            <person name="Boore J.L."/>
            <person name="Grigoriev I.V."/>
            <person name="Lindberg D.R."/>
            <person name="Seaver E.C."/>
            <person name="Weisblat D.A."/>
            <person name="Putnam N.H."/>
            <person name="Rokhsar D.S."/>
        </authorList>
    </citation>
    <scope>NUCLEOTIDE SEQUENCE</scope>
</reference>
<evidence type="ECO:0000313" key="5">
    <source>
        <dbReference type="EnsemblMetazoa" id="HelroP189003"/>
    </source>
</evidence>
<feature type="compositionally biased region" description="Basic and acidic residues" evidence="2">
    <location>
        <begin position="346"/>
        <end position="358"/>
    </location>
</feature>
<organism evidence="5 6">
    <name type="scientific">Helobdella robusta</name>
    <name type="common">Californian leech</name>
    <dbReference type="NCBI Taxonomy" id="6412"/>
    <lineage>
        <taxon>Eukaryota</taxon>
        <taxon>Metazoa</taxon>
        <taxon>Spiralia</taxon>
        <taxon>Lophotrochozoa</taxon>
        <taxon>Annelida</taxon>
        <taxon>Clitellata</taxon>
        <taxon>Hirudinea</taxon>
        <taxon>Rhynchobdellida</taxon>
        <taxon>Glossiphoniidae</taxon>
        <taxon>Helobdella</taxon>
    </lineage>
</organism>
<name>T1FQJ8_HELRO</name>
<evidence type="ECO:0000313" key="4">
    <source>
        <dbReference type="EMBL" id="ESN99137.1"/>
    </source>
</evidence>
<dbReference type="InterPro" id="IPR013783">
    <property type="entry name" value="Ig-like_fold"/>
</dbReference>
<dbReference type="Gene3D" id="2.60.40.10">
    <property type="entry name" value="Immunoglobulins"/>
    <property type="match status" value="3"/>
</dbReference>
<keyword evidence="6" id="KW-1185">Reference proteome</keyword>
<dbReference type="STRING" id="6412.T1FQJ8"/>
<dbReference type="PROSITE" id="PS50853">
    <property type="entry name" value="FN3"/>
    <property type="match status" value="3"/>
</dbReference>
<dbReference type="HOGENOM" id="CLU_542154_0_0_1"/>
<dbReference type="eggNOG" id="KOG4221">
    <property type="taxonomic scope" value="Eukaryota"/>
</dbReference>
<dbReference type="Pfam" id="PF00041">
    <property type="entry name" value="fn3"/>
    <property type="match status" value="1"/>
</dbReference>
<reference evidence="6" key="1">
    <citation type="submission" date="2012-12" db="EMBL/GenBank/DDBJ databases">
        <authorList>
            <person name="Hellsten U."/>
            <person name="Grimwood J."/>
            <person name="Chapman J.A."/>
            <person name="Shapiro H."/>
            <person name="Aerts A."/>
            <person name="Otillar R.P."/>
            <person name="Terry A.Y."/>
            <person name="Boore J.L."/>
            <person name="Simakov O."/>
            <person name="Marletaz F."/>
            <person name="Cho S.-J."/>
            <person name="Edsinger-Gonzales E."/>
            <person name="Havlak P."/>
            <person name="Kuo D.-H."/>
            <person name="Larsson T."/>
            <person name="Lv J."/>
            <person name="Arendt D."/>
            <person name="Savage R."/>
            <person name="Osoegawa K."/>
            <person name="de Jong P."/>
            <person name="Lindberg D.R."/>
            <person name="Seaver E.C."/>
            <person name="Weisblat D.A."/>
            <person name="Putnam N.H."/>
            <person name="Grigoriev I.V."/>
            <person name="Rokhsar D.S."/>
        </authorList>
    </citation>
    <scope>NUCLEOTIDE SEQUENCE</scope>
</reference>
<dbReference type="AlphaFoldDB" id="T1FQJ8"/>
<feature type="domain" description="Fibronectin type-III" evidence="3">
    <location>
        <begin position="405"/>
        <end position="503"/>
    </location>
</feature>
<dbReference type="InParanoid" id="T1FQJ8"/>
<dbReference type="PANTHER" id="PTHR46708">
    <property type="entry name" value="TENASCIN"/>
    <property type="match status" value="1"/>
</dbReference>
<evidence type="ECO:0000259" key="3">
    <source>
        <dbReference type="PROSITE" id="PS50853"/>
    </source>
</evidence>
<keyword evidence="1" id="KW-0677">Repeat</keyword>
<dbReference type="EMBL" id="AMQM01001121">
    <property type="status" value="NOT_ANNOTATED_CDS"/>
    <property type="molecule type" value="Genomic_DNA"/>
</dbReference>
<dbReference type="RefSeq" id="XP_009023030.1">
    <property type="nucleotide sequence ID" value="XM_009024782.1"/>
</dbReference>
<dbReference type="Proteomes" id="UP000015101">
    <property type="component" value="Unassembled WGS sequence"/>
</dbReference>
<dbReference type="InterPro" id="IPR050991">
    <property type="entry name" value="ECM_Regulatory_Proteins"/>
</dbReference>
<dbReference type="EnsemblMetazoa" id="HelroT189003">
    <property type="protein sequence ID" value="HelroP189003"/>
    <property type="gene ID" value="HelroG189003"/>
</dbReference>
<sequence length="503" mass="58099">MKTVVLTTIDECSNMPTNVKIDWEKFVKQRRLHESSCPLQYFEVKFKYLPSKHQIQSWKVGTGRHYKIINNVPEGSLFAVQVVAHLCSSQNNLATKWHKNQKQDQEEFALLHIQPPSTVHAVSYQNNIFVKWSVQESVQRSSIEGFIVSYGEEVPDLYFKYVSAEHRNLTLSDLKYSTKYVVGVRSFVKQHRSDAVYRNIATKERSSFGMHAPKAESSFLPPPTNLLLKTLSSRSVYLQWSDPSLYQDQKISDERFYAVYYSSIDNQKNYSIVVKAHQVTIYDLEPNQWYKFKVRTGKGILVSPFTDEIQGKTLQEEAHFPPLKLSNDQNSHKKISKVSRNSKVSDNNKPHKGSTESKTKRHQKFPKTPKTVKHSNQADESSAYFKQPIHFVHDVQIRVNAYISWPETFTSVQGSCGVDPFSRITSSPSPASSSSQSTYNYLFRYKLEHEDDNHYIVSNHTLNYKLLENLSPMNSYKYQIRYLNGEGMHQPWSQASTLHLPFG</sequence>
<feature type="region of interest" description="Disordered" evidence="2">
    <location>
        <begin position="319"/>
        <end position="378"/>
    </location>
</feature>
<dbReference type="EMBL" id="KB097143">
    <property type="protein sequence ID" value="ESN99137.1"/>
    <property type="molecule type" value="Genomic_DNA"/>
</dbReference>
<dbReference type="SUPFAM" id="SSF49265">
    <property type="entry name" value="Fibronectin type III"/>
    <property type="match status" value="2"/>
</dbReference>
<evidence type="ECO:0000313" key="6">
    <source>
        <dbReference type="Proteomes" id="UP000015101"/>
    </source>
</evidence>